<keyword evidence="10" id="KW-1185">Reference proteome</keyword>
<evidence type="ECO:0000313" key="10">
    <source>
        <dbReference type="Proteomes" id="UP000398389"/>
    </source>
</evidence>
<evidence type="ECO:0000256" key="7">
    <source>
        <dbReference type="SAM" id="SignalP"/>
    </source>
</evidence>
<dbReference type="EMBL" id="CABVLU010000001">
    <property type="protein sequence ID" value="VVT43591.1"/>
    <property type="molecule type" value="Genomic_DNA"/>
</dbReference>
<dbReference type="PANTHER" id="PTHR12223">
    <property type="entry name" value="VESICULAR MANNOSE-BINDING LECTIN"/>
    <property type="match status" value="1"/>
</dbReference>
<dbReference type="InterPro" id="IPR005052">
    <property type="entry name" value="Lectin_leg"/>
</dbReference>
<sequence length="358" mass="39869">MLSVPVFTSLVALLACFAPNSVAAQQYGLSNTADTYHRLESYPHALKMPFLDKYLSSRFYDYGGDTLIKSDSFIRLTGDRAGEAGWLFSKLPAMPESFQIEFDFKIHGHGTTLYGDGLALWITSHKGELGPVFGSKDKFQGLGLFFDTYKNNRPNKAFPYVMAMMGDGNTEYDRANDGLANELAGCSARGLHNPRDISHARLTYVKGKFMSLDLDYKTPDAEPRQWTNCFVLEGEKAQLPSTGLFLGFSARTGQLTENHDIHRVQVYSLRNPPQTYSDLRDHDAGMYTVANAGNSGSSNGKRLYSQKSQSKGSWLGFFGKALGVVAVIIVLVFAYGLYLTKVKDKREKANRDAYYMSY</sequence>
<dbReference type="RefSeq" id="XP_031850668.1">
    <property type="nucleotide sequence ID" value="XM_031994777.1"/>
</dbReference>
<evidence type="ECO:0000313" key="9">
    <source>
        <dbReference type="EMBL" id="VVT43591.1"/>
    </source>
</evidence>
<dbReference type="InterPro" id="IPR051136">
    <property type="entry name" value="Intracellular_Lectin-GPT"/>
</dbReference>
<dbReference type="GO" id="GO:0006888">
    <property type="term" value="P:endoplasmic reticulum to Golgi vesicle-mediated transport"/>
    <property type="evidence" value="ECO:0007669"/>
    <property type="project" value="TreeGrafter"/>
</dbReference>
<gene>
    <name evidence="9" type="ORF">SAPINGB_P000052</name>
</gene>
<evidence type="ECO:0000256" key="5">
    <source>
        <dbReference type="ARBA" id="ARBA00023136"/>
    </source>
</evidence>
<feature type="transmembrane region" description="Helical" evidence="6">
    <location>
        <begin position="314"/>
        <end position="338"/>
    </location>
</feature>
<dbReference type="PROSITE" id="PS51328">
    <property type="entry name" value="L_LECTIN_LIKE"/>
    <property type="match status" value="1"/>
</dbReference>
<dbReference type="GeneID" id="43578877"/>
<evidence type="ECO:0000256" key="2">
    <source>
        <dbReference type="ARBA" id="ARBA00022692"/>
    </source>
</evidence>
<keyword evidence="2 6" id="KW-0812">Transmembrane</keyword>
<dbReference type="GO" id="GO:0005537">
    <property type="term" value="F:D-mannose binding"/>
    <property type="evidence" value="ECO:0007669"/>
    <property type="project" value="TreeGrafter"/>
</dbReference>
<dbReference type="GO" id="GO:0000139">
    <property type="term" value="C:Golgi membrane"/>
    <property type="evidence" value="ECO:0007669"/>
    <property type="project" value="TreeGrafter"/>
</dbReference>
<reference evidence="9 10" key="1">
    <citation type="submission" date="2019-09" db="EMBL/GenBank/DDBJ databases">
        <authorList>
            <person name="Brejova B."/>
        </authorList>
    </citation>
    <scope>NUCLEOTIDE SEQUENCE [LARGE SCALE GENOMIC DNA]</scope>
</reference>
<evidence type="ECO:0000256" key="1">
    <source>
        <dbReference type="ARBA" id="ARBA00004479"/>
    </source>
</evidence>
<keyword evidence="5 6" id="KW-0472">Membrane</keyword>
<keyword evidence="3 7" id="KW-0732">Signal</keyword>
<dbReference type="AlphaFoldDB" id="A0A5E8AWP6"/>
<comment type="subcellular location">
    <subcellularLocation>
        <location evidence="1">Membrane</location>
        <topology evidence="1">Single-pass type I membrane protein</topology>
    </subcellularLocation>
</comment>
<evidence type="ECO:0000256" key="4">
    <source>
        <dbReference type="ARBA" id="ARBA00022989"/>
    </source>
</evidence>
<dbReference type="Proteomes" id="UP000398389">
    <property type="component" value="Unassembled WGS sequence"/>
</dbReference>
<dbReference type="GO" id="GO:0030134">
    <property type="term" value="C:COPII-coated ER to Golgi transport vesicle"/>
    <property type="evidence" value="ECO:0007669"/>
    <property type="project" value="TreeGrafter"/>
</dbReference>
<proteinExistence type="predicted"/>
<dbReference type="GO" id="GO:0005793">
    <property type="term" value="C:endoplasmic reticulum-Golgi intermediate compartment"/>
    <property type="evidence" value="ECO:0007669"/>
    <property type="project" value="TreeGrafter"/>
</dbReference>
<dbReference type="OrthoDB" id="270293at2759"/>
<dbReference type="Gene3D" id="2.60.120.200">
    <property type="match status" value="1"/>
</dbReference>
<name>A0A5E8AWP6_9ASCO</name>
<dbReference type="SUPFAM" id="SSF49899">
    <property type="entry name" value="Concanavalin A-like lectins/glucanases"/>
    <property type="match status" value="1"/>
</dbReference>
<evidence type="ECO:0000256" key="6">
    <source>
        <dbReference type="SAM" id="Phobius"/>
    </source>
</evidence>
<evidence type="ECO:0000259" key="8">
    <source>
        <dbReference type="PROSITE" id="PS51328"/>
    </source>
</evidence>
<evidence type="ECO:0000256" key="3">
    <source>
        <dbReference type="ARBA" id="ARBA00022729"/>
    </source>
</evidence>
<organism evidence="9 10">
    <name type="scientific">Magnusiomyces paraingens</name>
    <dbReference type="NCBI Taxonomy" id="2606893"/>
    <lineage>
        <taxon>Eukaryota</taxon>
        <taxon>Fungi</taxon>
        <taxon>Dikarya</taxon>
        <taxon>Ascomycota</taxon>
        <taxon>Saccharomycotina</taxon>
        <taxon>Dipodascomycetes</taxon>
        <taxon>Dipodascales</taxon>
        <taxon>Dipodascaceae</taxon>
        <taxon>Magnusiomyces</taxon>
    </lineage>
</organism>
<dbReference type="GO" id="GO:0005789">
    <property type="term" value="C:endoplasmic reticulum membrane"/>
    <property type="evidence" value="ECO:0007669"/>
    <property type="project" value="TreeGrafter"/>
</dbReference>
<feature type="domain" description="L-type lectin-like" evidence="8">
    <location>
        <begin position="38"/>
        <end position="269"/>
    </location>
</feature>
<feature type="signal peptide" evidence="7">
    <location>
        <begin position="1"/>
        <end position="24"/>
    </location>
</feature>
<dbReference type="InterPro" id="IPR013320">
    <property type="entry name" value="ConA-like_dom_sf"/>
</dbReference>
<keyword evidence="4 6" id="KW-1133">Transmembrane helix</keyword>
<accession>A0A5E8AWP6</accession>
<protein>
    <recommendedName>
        <fullName evidence="8">L-type lectin-like domain-containing protein</fullName>
    </recommendedName>
</protein>
<feature type="chain" id="PRO_5022931060" description="L-type lectin-like domain-containing protein" evidence="7">
    <location>
        <begin position="25"/>
        <end position="358"/>
    </location>
</feature>
<dbReference type="PANTHER" id="PTHR12223:SF45">
    <property type="entry name" value="RE50040P"/>
    <property type="match status" value="1"/>
</dbReference>
<dbReference type="Pfam" id="PF03388">
    <property type="entry name" value="Lectin_leg-like"/>
    <property type="match status" value="1"/>
</dbReference>